<keyword evidence="1" id="KW-0547">Nucleotide-binding</keyword>
<keyword evidence="5" id="KW-1185">Reference proteome</keyword>
<dbReference type="SUPFAM" id="SSF52540">
    <property type="entry name" value="P-loop containing nucleoside triphosphate hydrolases"/>
    <property type="match status" value="1"/>
</dbReference>
<evidence type="ECO:0000313" key="5">
    <source>
        <dbReference type="Proteomes" id="UP000650833"/>
    </source>
</evidence>
<dbReference type="GO" id="GO:0005525">
    <property type="term" value="F:GTP binding"/>
    <property type="evidence" value="ECO:0007669"/>
    <property type="project" value="UniProtKB-KW"/>
</dbReference>
<gene>
    <name evidence="4" type="ORF">INT46_003618</name>
</gene>
<dbReference type="InterPro" id="IPR045058">
    <property type="entry name" value="GIMA/IAN/Toc"/>
</dbReference>
<proteinExistence type="predicted"/>
<organism evidence="4 5">
    <name type="scientific">Mucor plumbeus</name>
    <dbReference type="NCBI Taxonomy" id="97098"/>
    <lineage>
        <taxon>Eukaryota</taxon>
        <taxon>Fungi</taxon>
        <taxon>Fungi incertae sedis</taxon>
        <taxon>Mucoromycota</taxon>
        <taxon>Mucoromycotina</taxon>
        <taxon>Mucoromycetes</taxon>
        <taxon>Mucorales</taxon>
        <taxon>Mucorineae</taxon>
        <taxon>Mucoraceae</taxon>
        <taxon>Mucor</taxon>
    </lineage>
</organism>
<dbReference type="PANTHER" id="PTHR10903:SF184">
    <property type="entry name" value="GTP-BINDING PROTEIN A"/>
    <property type="match status" value="1"/>
</dbReference>
<name>A0A8H7V898_9FUNG</name>
<dbReference type="AlphaFoldDB" id="A0A8H7V898"/>
<dbReference type="InterPro" id="IPR006703">
    <property type="entry name" value="G_AIG1"/>
</dbReference>
<dbReference type="InterPro" id="IPR027417">
    <property type="entry name" value="P-loop_NTPase"/>
</dbReference>
<dbReference type="Proteomes" id="UP000650833">
    <property type="component" value="Unassembled WGS sequence"/>
</dbReference>
<evidence type="ECO:0000259" key="3">
    <source>
        <dbReference type="PROSITE" id="PS51720"/>
    </source>
</evidence>
<evidence type="ECO:0000313" key="4">
    <source>
        <dbReference type="EMBL" id="KAG2207083.1"/>
    </source>
</evidence>
<feature type="domain" description="AIG1-type G" evidence="3">
    <location>
        <begin position="61"/>
        <end position="303"/>
    </location>
</feature>
<dbReference type="EMBL" id="JAEPRC010000137">
    <property type="protein sequence ID" value="KAG2207083.1"/>
    <property type="molecule type" value="Genomic_DNA"/>
</dbReference>
<dbReference type="OrthoDB" id="8954335at2759"/>
<comment type="caution">
    <text evidence="4">The sequence shown here is derived from an EMBL/GenBank/DDBJ whole genome shotgun (WGS) entry which is preliminary data.</text>
</comment>
<sequence>MANRNTSFLNNSNSPFHSYEHEQDPIMIASRSEQLQKTRWRYCSESTLVSRSMQRHNTTPQQPINLVALGRTGDGKSSLLNDLLGSNVFAQKISAKSQTKVIQSSQAFWAPLHPYMHGKETFGCEINVVDTPGFGDSQMRDQEFFDIIQQALLDTATNKGGIHCILMVFKITTNSDNVFKSIESFHKLVSPCIVDQGFWNNVLLVFTHVDIVNGNTNRYQSHKIALKTKVSRALKQKYGLDRELPMLWISTQKYTCGFLKGLSDFCDCEKGNRYHSDCRRRLYEQVMRRKGTPFTLKEIEEKSNDNDEKEEIATLAIAENEQN</sequence>
<evidence type="ECO:0000256" key="2">
    <source>
        <dbReference type="ARBA" id="ARBA00023134"/>
    </source>
</evidence>
<dbReference type="Gene3D" id="3.40.50.300">
    <property type="entry name" value="P-loop containing nucleotide triphosphate hydrolases"/>
    <property type="match status" value="1"/>
</dbReference>
<dbReference type="PROSITE" id="PS51720">
    <property type="entry name" value="G_AIG1"/>
    <property type="match status" value="1"/>
</dbReference>
<keyword evidence="2" id="KW-0342">GTP-binding</keyword>
<protein>
    <recommendedName>
        <fullName evidence="3">AIG1-type G domain-containing protein</fullName>
    </recommendedName>
</protein>
<evidence type="ECO:0000256" key="1">
    <source>
        <dbReference type="ARBA" id="ARBA00022741"/>
    </source>
</evidence>
<dbReference type="PANTHER" id="PTHR10903">
    <property type="entry name" value="GTPASE, IMAP FAMILY MEMBER-RELATED"/>
    <property type="match status" value="1"/>
</dbReference>
<accession>A0A8H7V898</accession>
<dbReference type="Pfam" id="PF04548">
    <property type="entry name" value="AIG1"/>
    <property type="match status" value="1"/>
</dbReference>
<reference evidence="4" key="1">
    <citation type="submission" date="2020-12" db="EMBL/GenBank/DDBJ databases">
        <title>Metabolic potential, ecology and presence of endohyphal bacteria is reflected in genomic diversity of Mucoromycotina.</title>
        <authorList>
            <person name="Muszewska A."/>
            <person name="Okrasinska A."/>
            <person name="Steczkiewicz K."/>
            <person name="Drgas O."/>
            <person name="Orlowska M."/>
            <person name="Perlinska-Lenart U."/>
            <person name="Aleksandrzak-Piekarczyk T."/>
            <person name="Szatraj K."/>
            <person name="Zielenkiewicz U."/>
            <person name="Pilsyk S."/>
            <person name="Malc E."/>
            <person name="Mieczkowski P."/>
            <person name="Kruszewska J.S."/>
            <person name="Biernat P."/>
            <person name="Pawlowska J."/>
        </authorList>
    </citation>
    <scope>NUCLEOTIDE SEQUENCE</scope>
    <source>
        <strain evidence="4">CBS 226.32</strain>
    </source>
</reference>